<dbReference type="Pfam" id="PF00106">
    <property type="entry name" value="adh_short"/>
    <property type="match status" value="1"/>
</dbReference>
<dbReference type="EMBL" id="KV419446">
    <property type="protein sequence ID" value="KZS87632.1"/>
    <property type="molecule type" value="Genomic_DNA"/>
</dbReference>
<dbReference type="SUPFAM" id="SSF51735">
    <property type="entry name" value="NAD(P)-binding Rossmann-fold domains"/>
    <property type="match status" value="1"/>
</dbReference>
<evidence type="ECO:0000256" key="3">
    <source>
        <dbReference type="ARBA" id="ARBA00023002"/>
    </source>
</evidence>
<dbReference type="OrthoDB" id="191139at2759"/>
<organism evidence="4 5">
    <name type="scientific">Sistotremastrum niveocremeum HHB9708</name>
    <dbReference type="NCBI Taxonomy" id="1314777"/>
    <lineage>
        <taxon>Eukaryota</taxon>
        <taxon>Fungi</taxon>
        <taxon>Dikarya</taxon>
        <taxon>Basidiomycota</taxon>
        <taxon>Agaricomycotina</taxon>
        <taxon>Agaricomycetes</taxon>
        <taxon>Sistotremastrales</taxon>
        <taxon>Sistotremastraceae</taxon>
        <taxon>Sertulicium</taxon>
        <taxon>Sertulicium niveocremeum</taxon>
    </lineage>
</organism>
<dbReference type="STRING" id="1314777.A0A164NEL7"/>
<keyword evidence="2" id="KW-0521">NADP</keyword>
<protein>
    <submittedName>
        <fullName evidence="4">NAD-P-binding protein</fullName>
    </submittedName>
</protein>
<proteinExistence type="inferred from homology"/>
<accession>A0A164NEL7</accession>
<dbReference type="InterPro" id="IPR036291">
    <property type="entry name" value="NAD(P)-bd_dom_sf"/>
</dbReference>
<dbReference type="GO" id="GO:0016491">
    <property type="term" value="F:oxidoreductase activity"/>
    <property type="evidence" value="ECO:0007669"/>
    <property type="project" value="UniProtKB-KW"/>
</dbReference>
<keyword evidence="5" id="KW-1185">Reference proteome</keyword>
<dbReference type="Gene3D" id="3.40.50.720">
    <property type="entry name" value="NAD(P)-binding Rossmann-like Domain"/>
    <property type="match status" value="1"/>
</dbReference>
<dbReference type="Proteomes" id="UP000076722">
    <property type="component" value="Unassembled WGS sequence"/>
</dbReference>
<comment type="similarity">
    <text evidence="1">Belongs to the short-chain dehydrogenases/reductases (SDR) family.</text>
</comment>
<evidence type="ECO:0000256" key="1">
    <source>
        <dbReference type="ARBA" id="ARBA00006484"/>
    </source>
</evidence>
<sequence length="331" mass="35671">MAAFFSSTPKVELVDLKGKVAIVTGGNSGIGYSTVQILARHGAKVYMAARNESKATGAIAQLEAEGLGPGNGKVEYLNLDLSDPRNAKKAAEEVLKKEERLDILINNAAIVGVLFQLTGDGLSEIMVTNYLSHYVFTDTLLPLLKKTTAQPGADVRIVNVSSTAHTMIDGKSDAPPRFDTKEAFNRKYDDTWLGMLKRYGFSKLAQILHAKCLQSQFDAASIPITCLSVHPGGIQTPGVMNGAIYYPFYIKGLFWILNTFFFKPVIHGGLGVAFAAASVDVAKDRAKYRGAYLVPIGKTDHGSKSSQEASLVEELHQTTESVLKEIGLSAA</sequence>
<keyword evidence="3" id="KW-0560">Oxidoreductase</keyword>
<reference evidence="4 5" key="1">
    <citation type="journal article" date="2016" name="Mol. Biol. Evol.">
        <title>Comparative Genomics of Early-Diverging Mushroom-Forming Fungi Provides Insights into the Origins of Lignocellulose Decay Capabilities.</title>
        <authorList>
            <person name="Nagy L.G."/>
            <person name="Riley R."/>
            <person name="Tritt A."/>
            <person name="Adam C."/>
            <person name="Daum C."/>
            <person name="Floudas D."/>
            <person name="Sun H."/>
            <person name="Yadav J.S."/>
            <person name="Pangilinan J."/>
            <person name="Larsson K.H."/>
            <person name="Matsuura K."/>
            <person name="Barry K."/>
            <person name="Labutti K."/>
            <person name="Kuo R."/>
            <person name="Ohm R.A."/>
            <person name="Bhattacharya S.S."/>
            <person name="Shirouzu T."/>
            <person name="Yoshinaga Y."/>
            <person name="Martin F.M."/>
            <person name="Grigoriev I.V."/>
            <person name="Hibbett D.S."/>
        </authorList>
    </citation>
    <scope>NUCLEOTIDE SEQUENCE [LARGE SCALE GENOMIC DNA]</scope>
    <source>
        <strain evidence="4 5">HHB9708</strain>
    </source>
</reference>
<gene>
    <name evidence="4" type="ORF">SISNIDRAFT_553075</name>
</gene>
<dbReference type="InterPro" id="IPR002347">
    <property type="entry name" value="SDR_fam"/>
</dbReference>
<dbReference type="PRINTS" id="PR00081">
    <property type="entry name" value="GDHRDH"/>
</dbReference>
<evidence type="ECO:0000313" key="5">
    <source>
        <dbReference type="Proteomes" id="UP000076722"/>
    </source>
</evidence>
<dbReference type="PANTHER" id="PTHR24320">
    <property type="entry name" value="RETINOL DEHYDROGENASE"/>
    <property type="match status" value="1"/>
</dbReference>
<evidence type="ECO:0000313" key="4">
    <source>
        <dbReference type="EMBL" id="KZS87632.1"/>
    </source>
</evidence>
<name>A0A164NEL7_9AGAM</name>
<evidence type="ECO:0000256" key="2">
    <source>
        <dbReference type="ARBA" id="ARBA00022857"/>
    </source>
</evidence>
<dbReference type="AlphaFoldDB" id="A0A164NEL7"/>
<dbReference type="PANTHER" id="PTHR24320:SF282">
    <property type="entry name" value="WW DOMAIN-CONTAINING OXIDOREDUCTASE"/>
    <property type="match status" value="1"/>
</dbReference>